<dbReference type="InterPro" id="IPR041966">
    <property type="entry name" value="LOTUS-like"/>
</dbReference>
<evidence type="ECO:0000313" key="3">
    <source>
        <dbReference type="Proteomes" id="UP000002026"/>
    </source>
</evidence>
<dbReference type="STRING" id="471855.Shel_11150"/>
<accession>C7N5G5</accession>
<keyword evidence="3" id="KW-1185">Reference proteome</keyword>
<dbReference type="InterPro" id="IPR021139">
    <property type="entry name" value="NYN"/>
</dbReference>
<dbReference type="Gene3D" id="3.30.420.610">
    <property type="entry name" value="LOTUS domain-like"/>
    <property type="match status" value="1"/>
</dbReference>
<dbReference type="EMBL" id="CP001684">
    <property type="protein sequence ID" value="ACV22150.1"/>
    <property type="molecule type" value="Genomic_DNA"/>
</dbReference>
<dbReference type="PROSITE" id="PS51644">
    <property type="entry name" value="HTH_OST"/>
    <property type="match status" value="2"/>
</dbReference>
<dbReference type="GO" id="GO:0004540">
    <property type="term" value="F:RNA nuclease activity"/>
    <property type="evidence" value="ECO:0007669"/>
    <property type="project" value="InterPro"/>
</dbReference>
<dbReference type="RefSeq" id="WP_012798253.1">
    <property type="nucleotide sequence ID" value="NC_013165.1"/>
</dbReference>
<sequence length="314" mass="34689">MEDLKIALLIDGDNVSANYIGSILDELTETGTTTIKRIYGDWTRPEMRSWRDQLLGRSVQPVQQFSNVSGKNATDSALIIDAMDILYGRDVDAFCIVSSDSDFTRLASRLTESGKVVIGMGEEKTPDAFRNACTKFVNLENLSSASNGDDESSGHGTASATLKGVEHVIAKVIRDNENRGRVTQLSEVGNRLSKKYPDFDVRSFGYSYLSRMIEDMPRFVLTRTDTKVTVSISQDQATQVTEQVKAFILTTVGEHKNKRMGVSELSNKVYEAFPGFKLKDSGYSQISKLVASIDGMSVESGRNNKKYAVVLTDE</sequence>
<protein>
    <submittedName>
        <fullName evidence="2">Uncharacterized conserved protein</fullName>
    </submittedName>
</protein>
<dbReference type="KEGG" id="shi:Shel_11150"/>
<dbReference type="Proteomes" id="UP000002026">
    <property type="component" value="Chromosome"/>
</dbReference>
<dbReference type="eggNOG" id="COG1432">
    <property type="taxonomic scope" value="Bacteria"/>
</dbReference>
<dbReference type="HOGENOM" id="CLU_034061_0_1_11"/>
<dbReference type="Pfam" id="PF01936">
    <property type="entry name" value="NYN"/>
    <property type="match status" value="1"/>
</dbReference>
<dbReference type="PANTHER" id="PTHR35811:SF1">
    <property type="entry name" value="HTH OST-TYPE DOMAIN-CONTAINING PROTEIN"/>
    <property type="match status" value="1"/>
</dbReference>
<feature type="domain" description="HTH OST-type" evidence="1">
    <location>
        <begin position="161"/>
        <end position="236"/>
    </location>
</feature>
<organism evidence="2 3">
    <name type="scientific">Slackia heliotrinireducens (strain ATCC 29202 / DSM 20476 / NCTC 11029 / RHS 1)</name>
    <name type="common">Peptococcus heliotrinreducens</name>
    <dbReference type="NCBI Taxonomy" id="471855"/>
    <lineage>
        <taxon>Bacteria</taxon>
        <taxon>Bacillati</taxon>
        <taxon>Actinomycetota</taxon>
        <taxon>Coriobacteriia</taxon>
        <taxon>Eggerthellales</taxon>
        <taxon>Eggerthellaceae</taxon>
        <taxon>Slackia</taxon>
    </lineage>
</organism>
<reference evidence="2 3" key="1">
    <citation type="journal article" date="2009" name="Stand. Genomic Sci.">
        <title>Complete genome sequence of Slackia heliotrinireducens type strain (RHS 1).</title>
        <authorList>
            <person name="Pukall R."/>
            <person name="Lapidus A."/>
            <person name="Nolan M."/>
            <person name="Copeland A."/>
            <person name="Glavina Del Rio T."/>
            <person name="Lucas S."/>
            <person name="Chen F."/>
            <person name="Tice H."/>
            <person name="Cheng J.F."/>
            <person name="Chertkov O."/>
            <person name="Bruce D."/>
            <person name="Goodwin L."/>
            <person name="Kuske C."/>
            <person name="Brettin T."/>
            <person name="Detter J.C."/>
            <person name="Han C."/>
            <person name="Pitluck S."/>
            <person name="Pati A."/>
            <person name="Mavrommatis K."/>
            <person name="Ivanova N."/>
            <person name="Ovchinnikova G."/>
            <person name="Chen A."/>
            <person name="Palaniappan K."/>
            <person name="Schneider S."/>
            <person name="Rohde M."/>
            <person name="Chain P."/>
            <person name="D'haeseleer P."/>
            <person name="Goker M."/>
            <person name="Bristow J."/>
            <person name="Eisen J.A."/>
            <person name="Markowitz V."/>
            <person name="Kyrpides N.C."/>
            <person name="Klenk H.P."/>
            <person name="Hugenholtz P."/>
        </authorList>
    </citation>
    <scope>NUCLEOTIDE SEQUENCE [LARGE SCALE GENOMIC DNA]</scope>
    <source>
        <strain evidence="3">ATCC 29202 / DSM 20476 / NCTC 11029 / RHS 1</strain>
    </source>
</reference>
<dbReference type="InterPro" id="IPR025605">
    <property type="entry name" value="OST-HTH/LOTUS_dom"/>
</dbReference>
<feature type="domain" description="HTH OST-type" evidence="1">
    <location>
        <begin position="240"/>
        <end position="313"/>
    </location>
</feature>
<gene>
    <name evidence="2" type="ordered locus">Shel_11150</name>
</gene>
<dbReference type="Pfam" id="PF12872">
    <property type="entry name" value="OST-HTH"/>
    <property type="match status" value="2"/>
</dbReference>
<dbReference type="CDD" id="cd10146">
    <property type="entry name" value="LabA_like_C"/>
    <property type="match status" value="1"/>
</dbReference>
<evidence type="ECO:0000313" key="2">
    <source>
        <dbReference type="EMBL" id="ACV22150.1"/>
    </source>
</evidence>
<proteinExistence type="predicted"/>
<dbReference type="AlphaFoldDB" id="C7N5G5"/>
<dbReference type="CDD" id="cd11297">
    <property type="entry name" value="PIN_LabA-like_N_1"/>
    <property type="match status" value="1"/>
</dbReference>
<name>C7N5G5_SLAHD</name>
<dbReference type="PANTHER" id="PTHR35811">
    <property type="entry name" value="SLR1870 PROTEIN"/>
    <property type="match status" value="1"/>
</dbReference>
<dbReference type="Gene3D" id="3.40.50.1010">
    <property type="entry name" value="5'-nuclease"/>
    <property type="match status" value="1"/>
</dbReference>
<evidence type="ECO:0000259" key="1">
    <source>
        <dbReference type="PROSITE" id="PS51644"/>
    </source>
</evidence>